<evidence type="ECO:0000313" key="4">
    <source>
        <dbReference type="RefSeq" id="XP_019054830.1"/>
    </source>
</evidence>
<proteinExistence type="predicted"/>
<dbReference type="RefSeq" id="XP_019054830.1">
    <property type="nucleotide sequence ID" value="XM_019199285.1"/>
</dbReference>
<reference evidence="4" key="1">
    <citation type="submission" date="2025-08" db="UniProtKB">
        <authorList>
            <consortium name="RefSeq"/>
        </authorList>
    </citation>
    <scope>IDENTIFICATION</scope>
</reference>
<dbReference type="AlphaFoldDB" id="A0A1U8Q9S5"/>
<dbReference type="InterPro" id="IPR040269">
    <property type="entry name" value="VAB"/>
</dbReference>
<dbReference type="PANTHER" id="PTHR31351">
    <property type="entry name" value="EXPRESSED PROTEIN"/>
    <property type="match status" value="1"/>
</dbReference>
<dbReference type="OMA" id="MQSSIWI"/>
<dbReference type="GO" id="GO:0009734">
    <property type="term" value="P:auxin-activated signaling pathway"/>
    <property type="evidence" value="ECO:0000318"/>
    <property type="project" value="GO_Central"/>
</dbReference>
<dbReference type="GeneID" id="104606487"/>
<dbReference type="GO" id="GO:0010305">
    <property type="term" value="P:leaf vascular tissue pattern formation"/>
    <property type="evidence" value="ECO:0000318"/>
    <property type="project" value="GO_Central"/>
</dbReference>
<accession>A0A1U8Q9S5</accession>
<evidence type="ECO:0000259" key="2">
    <source>
        <dbReference type="Pfam" id="PF08458"/>
    </source>
</evidence>
<dbReference type="Pfam" id="PF08458">
    <property type="entry name" value="PH_2"/>
    <property type="match status" value="1"/>
</dbReference>
<protein>
    <submittedName>
        <fullName evidence="4">VAN3-binding protein-like</fullName>
    </submittedName>
</protein>
<dbReference type="Proteomes" id="UP000189703">
    <property type="component" value="Unplaced"/>
</dbReference>
<dbReference type="PANTHER" id="PTHR31351:SF30">
    <property type="entry name" value="VAN3-BINDING PROTEIN-LIKE"/>
    <property type="match status" value="1"/>
</dbReference>
<feature type="domain" description="VAN3-binding protein-like auxin canalisation" evidence="1">
    <location>
        <begin position="133"/>
        <end position="282"/>
    </location>
</feature>
<sequence>MEESSEELRTGRISFSTQHPLTCKNGILETMGSYKALEHLDKEKSYSSSCYHPLEIPKGPYHAMEFLSRSWSPSASDFFHIFPSNNLLLPLQDNGKEDDHNERLEIEAAERISTQGNKDTVKRVERIWTWLAVERPLSWFLQRQRSIKNSWGGWLGCREKKKEEVRLRTAKIHAALSVARLAAAVAGFTADGSFEPLDINHLSSKGGAWNKKMDMVVASAAALVATVCAEAAESAGAHRAHIASAINSGLATRTSADMMTLTATAATCLRGAAALKSRATADTCFSREKEMIARGTQLSVCTSSGRTQFRLVCIYIKNNKLILRLGKKCLGGFLTTSKECKISSPL</sequence>
<dbReference type="OrthoDB" id="684573at2759"/>
<dbReference type="KEGG" id="nnu:104606487"/>
<dbReference type="eggNOG" id="ENOG502S0IV">
    <property type="taxonomic scope" value="Eukaryota"/>
</dbReference>
<dbReference type="InParanoid" id="A0A1U8Q9S5"/>
<evidence type="ECO:0000313" key="3">
    <source>
        <dbReference type="Proteomes" id="UP000189703"/>
    </source>
</evidence>
<name>A0A1U8Q9S5_NELNU</name>
<organism evidence="3 4">
    <name type="scientific">Nelumbo nucifera</name>
    <name type="common">Sacred lotus</name>
    <dbReference type="NCBI Taxonomy" id="4432"/>
    <lineage>
        <taxon>Eukaryota</taxon>
        <taxon>Viridiplantae</taxon>
        <taxon>Streptophyta</taxon>
        <taxon>Embryophyta</taxon>
        <taxon>Tracheophyta</taxon>
        <taxon>Spermatophyta</taxon>
        <taxon>Magnoliopsida</taxon>
        <taxon>Proteales</taxon>
        <taxon>Nelumbonaceae</taxon>
        <taxon>Nelumbo</taxon>
    </lineage>
</organism>
<dbReference type="Pfam" id="PF05703">
    <property type="entry name" value="Auxin_canalis"/>
    <property type="match status" value="1"/>
</dbReference>
<dbReference type="InterPro" id="IPR013666">
    <property type="entry name" value="PH_pln"/>
</dbReference>
<dbReference type="InterPro" id="IPR008546">
    <property type="entry name" value="VAN3-bd-like_auxin_canal"/>
</dbReference>
<feature type="domain" description="Pleckstrin-like plant" evidence="2">
    <location>
        <begin position="298"/>
        <end position="342"/>
    </location>
</feature>
<dbReference type="GO" id="GO:0010087">
    <property type="term" value="P:phloem or xylem histogenesis"/>
    <property type="evidence" value="ECO:0000318"/>
    <property type="project" value="GO_Central"/>
</dbReference>
<gene>
    <name evidence="4" type="primary">LOC104606487</name>
</gene>
<evidence type="ECO:0000259" key="1">
    <source>
        <dbReference type="Pfam" id="PF05703"/>
    </source>
</evidence>
<keyword evidence="3" id="KW-1185">Reference proteome</keyword>